<dbReference type="Gene3D" id="3.40.630.20">
    <property type="entry name" value="Peptidase C15, pyroglutamyl peptidase I-like"/>
    <property type="match status" value="2"/>
</dbReference>
<sequence>MTKILLTSFQTWLPHQITNSSDDLLDYLEKQTFKQLFPTFLRQLPVDISLASQQAIAAINDIQPQVVICCGMAESRQQLTLESHARGQKDKLYTTINLEKLVLKLSNTSISHDAGKFVCEGLYYQVLHHLRNSHPHSHGLFIHVPVLTEINLSHIINDFNLILEELRKVVK</sequence>
<accession>B7JUL4</accession>
<evidence type="ECO:0000313" key="6">
    <source>
        <dbReference type="Proteomes" id="UP000008204"/>
    </source>
</evidence>
<dbReference type="GO" id="GO:0006508">
    <property type="term" value="P:proteolysis"/>
    <property type="evidence" value="ECO:0007669"/>
    <property type="project" value="UniProtKB-KW"/>
</dbReference>
<protein>
    <submittedName>
        <fullName evidence="5">Peptidase C15 pyroglutamyl peptidase I</fullName>
    </submittedName>
</protein>
<proteinExistence type="inferred from homology"/>
<dbReference type="OrthoDB" id="9779738at2"/>
<dbReference type="KEGG" id="cyp:PCC8801_1503"/>
<dbReference type="EMBL" id="CP001287">
    <property type="protein sequence ID" value="ACK65558.1"/>
    <property type="molecule type" value="Genomic_DNA"/>
</dbReference>
<dbReference type="eggNOG" id="COG2039">
    <property type="taxonomic scope" value="Bacteria"/>
</dbReference>
<dbReference type="Pfam" id="PF01470">
    <property type="entry name" value="Peptidase_C15"/>
    <property type="match status" value="2"/>
</dbReference>
<evidence type="ECO:0000313" key="5">
    <source>
        <dbReference type="EMBL" id="ACK65558.1"/>
    </source>
</evidence>
<dbReference type="PANTHER" id="PTHR23402:SF1">
    <property type="entry name" value="PYROGLUTAMYL-PEPTIDASE I"/>
    <property type="match status" value="1"/>
</dbReference>
<keyword evidence="4" id="KW-0788">Thiol protease</keyword>
<dbReference type="STRING" id="41431.PCC8801_1503"/>
<evidence type="ECO:0000256" key="3">
    <source>
        <dbReference type="ARBA" id="ARBA00022801"/>
    </source>
</evidence>
<keyword evidence="2" id="KW-0645">Protease</keyword>
<dbReference type="GO" id="GO:0008234">
    <property type="term" value="F:cysteine-type peptidase activity"/>
    <property type="evidence" value="ECO:0007669"/>
    <property type="project" value="UniProtKB-KW"/>
</dbReference>
<organism evidence="5 6">
    <name type="scientific">Rippkaea orientalis (strain PCC 8801 / RF-1)</name>
    <name type="common">Cyanothece sp. (strain PCC 8801)</name>
    <dbReference type="NCBI Taxonomy" id="41431"/>
    <lineage>
        <taxon>Bacteria</taxon>
        <taxon>Bacillati</taxon>
        <taxon>Cyanobacteriota</taxon>
        <taxon>Cyanophyceae</taxon>
        <taxon>Oscillatoriophycideae</taxon>
        <taxon>Chroococcales</taxon>
        <taxon>Aphanothecaceae</taxon>
        <taxon>Rippkaea</taxon>
        <taxon>Rippkaea orientalis</taxon>
    </lineage>
</organism>
<reference evidence="6" key="1">
    <citation type="journal article" date="2011" name="MBio">
        <title>Novel metabolic attributes of the genus Cyanothece, comprising a group of unicellular nitrogen-fixing Cyanobacteria.</title>
        <authorList>
            <person name="Bandyopadhyay A."/>
            <person name="Elvitigala T."/>
            <person name="Welsh E."/>
            <person name="Stockel J."/>
            <person name="Liberton M."/>
            <person name="Min H."/>
            <person name="Sherman L.A."/>
            <person name="Pakrasi H.B."/>
        </authorList>
    </citation>
    <scope>NUCLEOTIDE SEQUENCE [LARGE SCALE GENOMIC DNA]</scope>
    <source>
        <strain evidence="6">PCC 8801</strain>
    </source>
</reference>
<dbReference type="HOGENOM" id="CLU_126535_0_0_3"/>
<dbReference type="InterPro" id="IPR016125">
    <property type="entry name" value="Peptidase_C15-like"/>
</dbReference>
<evidence type="ECO:0000256" key="1">
    <source>
        <dbReference type="ARBA" id="ARBA00006641"/>
    </source>
</evidence>
<name>B7JUL4_RIPO1</name>
<dbReference type="InterPro" id="IPR036440">
    <property type="entry name" value="Peptidase_C15-like_sf"/>
</dbReference>
<keyword evidence="6" id="KW-1185">Reference proteome</keyword>
<dbReference type="PANTHER" id="PTHR23402">
    <property type="entry name" value="PROTEASE FAMILY C15 PYROGLUTAMYL-PEPTIDASE I-RELATED"/>
    <property type="match status" value="1"/>
</dbReference>
<comment type="similarity">
    <text evidence="1">Belongs to the peptidase C15 family.</text>
</comment>
<evidence type="ECO:0000256" key="4">
    <source>
        <dbReference type="ARBA" id="ARBA00022807"/>
    </source>
</evidence>
<dbReference type="AlphaFoldDB" id="B7JUL4"/>
<keyword evidence="3" id="KW-0378">Hydrolase</keyword>
<evidence type="ECO:0000256" key="2">
    <source>
        <dbReference type="ARBA" id="ARBA00022670"/>
    </source>
</evidence>
<dbReference type="Proteomes" id="UP000008204">
    <property type="component" value="Chromosome"/>
</dbReference>
<gene>
    <name evidence="5" type="ordered locus">PCC8801_1503</name>
</gene>
<dbReference type="SUPFAM" id="SSF53182">
    <property type="entry name" value="Pyrrolidone carboxyl peptidase (pyroglutamate aminopeptidase)"/>
    <property type="match status" value="1"/>
</dbReference>
<dbReference type="RefSeq" id="WP_012594831.1">
    <property type="nucleotide sequence ID" value="NC_011726.1"/>
</dbReference>